<accession>I3EDV1</accession>
<keyword evidence="2" id="KW-1185">Reference proteome</keyword>
<evidence type="ECO:0000313" key="2">
    <source>
        <dbReference type="Proteomes" id="UP000002872"/>
    </source>
</evidence>
<dbReference type="VEuPathDB" id="MicrosporidiaDB:NEQG_02279"/>
<organism evidence="1 2">
    <name type="scientific">Nematocida parisii (strain ERTm3)</name>
    <name type="common">Nematode killer fungus</name>
    <dbReference type="NCBI Taxonomy" id="935791"/>
    <lineage>
        <taxon>Eukaryota</taxon>
        <taxon>Fungi</taxon>
        <taxon>Fungi incertae sedis</taxon>
        <taxon>Microsporidia</taxon>
        <taxon>Nematocida</taxon>
    </lineage>
</organism>
<dbReference type="Proteomes" id="UP000002872">
    <property type="component" value="Unassembled WGS sequence"/>
</dbReference>
<dbReference type="EMBL" id="GL870882">
    <property type="protein sequence ID" value="EIJ87398.1"/>
    <property type="molecule type" value="Genomic_DNA"/>
</dbReference>
<dbReference type="InParanoid" id="I3EDV1"/>
<gene>
    <name evidence="1" type="ORF">NEQG_02279</name>
</gene>
<sequence>MKNYKISTRRILVSRYRETFQNRQYSTYTYLFPTLLLLVMCCVFAESDPDVPKDACSSKDTSELELAKNSVTINLYGPLNPILWNLNRKTPLITNMRMLLLFLEQNKDMHNLYISANSTVESMPTPPSTQKKSNYKNTFTCSYKNDSLLGWYVNELLKTWSLMFPSMKDTECIKSSDKNSFYSVLVKNSKEKNDYMFLASLLLLSEGLPIPLYIQKNPSDTVISLKSPKHSTDIFKITLNTSQLNNQPHDVIKIVEFFIDNQKNKDNLHSLFLDPCLYKEYKTGRFMHTPHFLIHTYILEYVSPNDVSIFNNIVHTILALNKRNTPNCRYTRVYNRYFRNLTDKEKELPSSKPLNCNYSLLSIVYYIDSYFIVDGVKKLSTEKADALSKISTFIQKTKNTMPFFLLCRSIDSMVDNPFFKQRVPLIYNHDMLYSEDSIKNNLSSFFFSTLFTSPENILNQAYEILLYAMKENLPIESVSVRLVRFLLQYGLSSNMKKDHPVFSLLLLFEKIEAKQHASLEQPFSCCKIDKMTLEDICTVFEYLLKKKNPDLLCLFICHCAEHVAPSFSPIDILITGVKDENRIDFVKVLTKDGKTMEYIMRTIEGIENLTDDASQIEKVVQNLLMTIIGLSYTTDNAFDNIMQECFVLLETKYIKCGVDACKISDLSLLISIQKVLNQKESLFGSQENPACFNKLKGLLPAYKNTIENIILEKTQDEIISIITHVIWQVNENRAKGLIYDLIDFLKNLEDKPIDTICPKYIYKMLGPPDICNDLYDGSLKYLYLFSSADRLYNNIVAKIYKIIEYLPKKNDAKKGTSSCIRINSLIDRASSICSLFNTTSQDFKVLKKEIMEIQNIGRLNNILDRAHALARISDEANTIVNDFFGFNIYAWSYISEFLLPKSVSFRRDKIHKILSGLKKGIKTLLEYNTNNYADLDDLMYAQKVIMIDSNIIKSSKTINVYANKLYFKWFNPIKQIKYTLDKEKESSNPSCLEN</sequence>
<dbReference type="AlphaFoldDB" id="I3EDV1"/>
<dbReference type="OrthoDB" id="10319515at2759"/>
<evidence type="ECO:0000313" key="1">
    <source>
        <dbReference type="EMBL" id="EIJ87398.1"/>
    </source>
</evidence>
<protein>
    <submittedName>
        <fullName evidence="1">Uncharacterized protein</fullName>
    </submittedName>
</protein>
<dbReference type="HOGENOM" id="CLU_300915_0_0_1"/>
<proteinExistence type="predicted"/>
<reference evidence="1" key="1">
    <citation type="submission" date="2011-01" db="EMBL/GenBank/DDBJ databases">
        <title>The Genome Sequence of Nematocida parisii strain ERTm3.</title>
        <authorList>
            <consortium name="The Broad Institute Genome Sequencing Platform"/>
            <consortium name="The Broad Institute Genome Sequencing Center for Infectious Disease"/>
            <person name="Cuomo C."/>
            <person name="Troemel E."/>
            <person name="Young S.K."/>
            <person name="Zeng Q."/>
            <person name="Gargeya S."/>
            <person name="Fitzgerald M."/>
            <person name="Haas B."/>
            <person name="Abouelleil A."/>
            <person name="Alvarado L."/>
            <person name="Arachchi H.M."/>
            <person name="Berlin A."/>
            <person name="Chapman S.B."/>
            <person name="Gearin G."/>
            <person name="Goldberg J."/>
            <person name="Griggs A."/>
            <person name="Gujja S."/>
            <person name="Hansen M."/>
            <person name="Heiman D."/>
            <person name="Howarth C."/>
            <person name="Larimer J."/>
            <person name="Lui A."/>
            <person name="MacDonald P.J.P."/>
            <person name="McCowen C."/>
            <person name="Montmayeur A."/>
            <person name="Murphy C."/>
            <person name="Neiman D."/>
            <person name="Pearson M."/>
            <person name="Priest M."/>
            <person name="Roberts A."/>
            <person name="Saif S."/>
            <person name="Shea T."/>
            <person name="Sisk P."/>
            <person name="Stolte C."/>
            <person name="Sykes S."/>
            <person name="Wortman J."/>
            <person name="Nusbaum C."/>
            <person name="Birren B."/>
        </authorList>
    </citation>
    <scope>NUCLEOTIDE SEQUENCE</scope>
    <source>
        <strain evidence="1">ERTm3</strain>
    </source>
</reference>
<name>I3EDV1_NEMP3</name>